<dbReference type="EMBL" id="PYSW02000047">
    <property type="protein sequence ID" value="KAG2374218.1"/>
    <property type="molecule type" value="Genomic_DNA"/>
</dbReference>
<dbReference type="InterPro" id="IPR001810">
    <property type="entry name" value="F-box_dom"/>
</dbReference>
<sequence>MYPLNKSDENEQGTTHSISITELPHDLWIVILKELSLTEIFHLSMTNKFFLKLCFNQTLTKDFKPKNYSKPLLSMNEFTYKKDEKDHLFDVTQREVYKPLVCQFFPKFKKTLNVNNWLHVLRRRILHLKIYEPKKLPLQRDTTSSSFSLEMPEFATSHYDQKFIEGCEYIYKCPLKFEELAIKVSASQVKMAFCKECSHNVYLVNDMEEFKERLSKGDCVAFVRKDPQSNSMSLGRACF</sequence>
<evidence type="ECO:0000313" key="2">
    <source>
        <dbReference type="EMBL" id="KAG2374218.1"/>
    </source>
</evidence>
<keyword evidence="3" id="KW-1185">Reference proteome</keyword>
<evidence type="ECO:0000313" key="3">
    <source>
        <dbReference type="Proteomes" id="UP000816034"/>
    </source>
</evidence>
<dbReference type="SUPFAM" id="SSF81383">
    <property type="entry name" value="F-box domain"/>
    <property type="match status" value="1"/>
</dbReference>
<accession>A0AA88GG16</accession>
<dbReference type="AlphaFoldDB" id="A0AA88GG16"/>
<dbReference type="InterPro" id="IPR036047">
    <property type="entry name" value="F-box-like_dom_sf"/>
</dbReference>
<reference evidence="2 3" key="1">
    <citation type="journal article" date="2018" name="BMC Genomics">
        <title>The genome of Naegleria lovaniensis, the basis for a comparative approach to unravel pathogenicity factors of the human pathogenic amoeba N. fowleri.</title>
        <authorList>
            <person name="Liechti N."/>
            <person name="Schurch N."/>
            <person name="Bruggmann R."/>
            <person name="Wittwer M."/>
        </authorList>
    </citation>
    <scope>NUCLEOTIDE SEQUENCE [LARGE SCALE GENOMIC DNA]</scope>
    <source>
        <strain evidence="2 3">ATCC 30569</strain>
    </source>
</reference>
<dbReference type="Proteomes" id="UP000816034">
    <property type="component" value="Unassembled WGS sequence"/>
</dbReference>
<dbReference type="RefSeq" id="XP_044543392.1">
    <property type="nucleotide sequence ID" value="XM_044686668.1"/>
</dbReference>
<name>A0AA88GG16_NAELO</name>
<proteinExistence type="predicted"/>
<protein>
    <recommendedName>
        <fullName evidence="1">F-box domain-containing protein</fullName>
    </recommendedName>
</protein>
<organism evidence="2 3">
    <name type="scientific">Naegleria lovaniensis</name>
    <name type="common">Amoeba</name>
    <dbReference type="NCBI Taxonomy" id="51637"/>
    <lineage>
        <taxon>Eukaryota</taxon>
        <taxon>Discoba</taxon>
        <taxon>Heterolobosea</taxon>
        <taxon>Tetramitia</taxon>
        <taxon>Eutetramitia</taxon>
        <taxon>Vahlkampfiidae</taxon>
        <taxon>Naegleria</taxon>
    </lineage>
</organism>
<gene>
    <name evidence="2" type="ORF">C9374_011055</name>
</gene>
<dbReference type="Pfam" id="PF00646">
    <property type="entry name" value="F-box"/>
    <property type="match status" value="1"/>
</dbReference>
<comment type="caution">
    <text evidence="2">The sequence shown here is derived from an EMBL/GenBank/DDBJ whole genome shotgun (WGS) entry which is preliminary data.</text>
</comment>
<evidence type="ECO:0000259" key="1">
    <source>
        <dbReference type="PROSITE" id="PS50181"/>
    </source>
</evidence>
<dbReference type="GeneID" id="68103509"/>
<dbReference type="PROSITE" id="PS50181">
    <property type="entry name" value="FBOX"/>
    <property type="match status" value="1"/>
</dbReference>
<feature type="domain" description="F-box" evidence="1">
    <location>
        <begin position="17"/>
        <end position="63"/>
    </location>
</feature>